<sequence length="84" mass="9206">MATSVLSEREELVQCALREAMEVTSHINISYISNNYGETRHVHSESYLNSLKSSLKVASIVEIKAREASGSMGSSFPLKRATSS</sequence>
<accession>A0A6G1BYI0</accession>
<evidence type="ECO:0000313" key="1">
    <source>
        <dbReference type="EMBL" id="KAF0892952.1"/>
    </source>
</evidence>
<name>A0A6G1BYI0_9ORYZ</name>
<dbReference type="AlphaFoldDB" id="A0A6G1BYI0"/>
<gene>
    <name evidence="1" type="ORF">E2562_020065</name>
</gene>
<comment type="caution">
    <text evidence="1">The sequence shown here is derived from an EMBL/GenBank/DDBJ whole genome shotgun (WGS) entry which is preliminary data.</text>
</comment>
<keyword evidence="2" id="KW-1185">Reference proteome</keyword>
<dbReference type="EMBL" id="SPHZ02000011">
    <property type="protein sequence ID" value="KAF0892952.1"/>
    <property type="molecule type" value="Genomic_DNA"/>
</dbReference>
<proteinExistence type="predicted"/>
<reference evidence="1 2" key="1">
    <citation type="submission" date="2019-11" db="EMBL/GenBank/DDBJ databases">
        <title>Whole genome sequence of Oryza granulata.</title>
        <authorList>
            <person name="Li W."/>
        </authorList>
    </citation>
    <scope>NUCLEOTIDE SEQUENCE [LARGE SCALE GENOMIC DNA]</scope>
    <source>
        <strain evidence="2">cv. Menghai</strain>
        <tissue evidence="1">Leaf</tissue>
    </source>
</reference>
<evidence type="ECO:0000313" key="2">
    <source>
        <dbReference type="Proteomes" id="UP000479710"/>
    </source>
</evidence>
<protein>
    <submittedName>
        <fullName evidence="1">Uncharacterized protein</fullName>
    </submittedName>
</protein>
<organism evidence="1 2">
    <name type="scientific">Oryza meyeriana var. granulata</name>
    <dbReference type="NCBI Taxonomy" id="110450"/>
    <lineage>
        <taxon>Eukaryota</taxon>
        <taxon>Viridiplantae</taxon>
        <taxon>Streptophyta</taxon>
        <taxon>Embryophyta</taxon>
        <taxon>Tracheophyta</taxon>
        <taxon>Spermatophyta</taxon>
        <taxon>Magnoliopsida</taxon>
        <taxon>Liliopsida</taxon>
        <taxon>Poales</taxon>
        <taxon>Poaceae</taxon>
        <taxon>BOP clade</taxon>
        <taxon>Oryzoideae</taxon>
        <taxon>Oryzeae</taxon>
        <taxon>Oryzinae</taxon>
        <taxon>Oryza</taxon>
        <taxon>Oryza meyeriana</taxon>
    </lineage>
</organism>
<dbReference type="Proteomes" id="UP000479710">
    <property type="component" value="Unassembled WGS sequence"/>
</dbReference>